<dbReference type="InterPro" id="IPR036291">
    <property type="entry name" value="NAD(P)-bd_dom_sf"/>
</dbReference>
<accession>A0A1H7NYJ4</accession>
<sequence>MKMNWSRACHHLSQQGQSYVLVTLVAVAGSTPRNNGTKMVVSKDGIFDTIGGGHLEHKVIKQANKLLRTGKAAQQIEHFQLGSQLGQCCGGSASVLFECFAQHAVNIMLFGAGHVGKALVPILAQLPCHITWVDSRAEQFTNDLAKYDNLNCIVSDAPELEVARMPAASYFIVMTHNHQLDFAISQAVLTRADFHYLGLIASATKWRRFQQRFKHREIDPSQVARMSCPIGLSQVAGKLPIEVAVSIAAEIIHCYQQQQAEQAQSLSIDTTTNLSAQNSQAKPVNNVRARGQQGVCWQDIKPLLTNS</sequence>
<dbReference type="STRING" id="641665.GCA_002104455_03492"/>
<dbReference type="InterPro" id="IPR027051">
    <property type="entry name" value="XdhC_Rossmann_dom"/>
</dbReference>
<evidence type="ECO:0000313" key="4">
    <source>
        <dbReference type="Proteomes" id="UP000199297"/>
    </source>
</evidence>
<reference evidence="4" key="1">
    <citation type="submission" date="2016-10" db="EMBL/GenBank/DDBJ databases">
        <authorList>
            <person name="Varghese N."/>
            <person name="Submissions S."/>
        </authorList>
    </citation>
    <scope>NUCLEOTIDE SEQUENCE [LARGE SCALE GENOMIC DNA]</scope>
    <source>
        <strain evidence="4">CGMCC 1.9127</strain>
    </source>
</reference>
<feature type="domain" description="XdhC Rossmann" evidence="2">
    <location>
        <begin position="108"/>
        <end position="251"/>
    </location>
</feature>
<feature type="domain" description="XdhC- CoxI" evidence="1">
    <location>
        <begin position="14"/>
        <end position="78"/>
    </location>
</feature>
<evidence type="ECO:0000313" key="3">
    <source>
        <dbReference type="EMBL" id="SEL27927.1"/>
    </source>
</evidence>
<dbReference type="AlphaFoldDB" id="A0A1H7NYJ4"/>
<dbReference type="Pfam" id="PF13478">
    <property type="entry name" value="XdhC_C"/>
    <property type="match status" value="1"/>
</dbReference>
<dbReference type="NCBIfam" id="TIGR02964">
    <property type="entry name" value="xanthine_xdhC"/>
    <property type="match status" value="1"/>
</dbReference>
<dbReference type="PANTHER" id="PTHR30388">
    <property type="entry name" value="ALDEHYDE OXIDOREDUCTASE MOLYBDENUM COFACTOR ASSEMBLY PROTEIN"/>
    <property type="match status" value="1"/>
</dbReference>
<gene>
    <name evidence="3" type="ORF">SAMN05216262_108112</name>
</gene>
<proteinExistence type="predicted"/>
<name>A0A1H7NYJ4_9GAMM</name>
<organism evidence="3 4">
    <name type="scientific">Colwellia chukchiensis</name>
    <dbReference type="NCBI Taxonomy" id="641665"/>
    <lineage>
        <taxon>Bacteria</taxon>
        <taxon>Pseudomonadati</taxon>
        <taxon>Pseudomonadota</taxon>
        <taxon>Gammaproteobacteria</taxon>
        <taxon>Alteromonadales</taxon>
        <taxon>Colwelliaceae</taxon>
        <taxon>Colwellia</taxon>
    </lineage>
</organism>
<dbReference type="PANTHER" id="PTHR30388:SF6">
    <property type="entry name" value="XANTHINE DEHYDROGENASE SUBUNIT A-RELATED"/>
    <property type="match status" value="1"/>
</dbReference>
<dbReference type="OrthoDB" id="61481at2"/>
<dbReference type="Gene3D" id="3.40.50.720">
    <property type="entry name" value="NAD(P)-binding Rossmann-like Domain"/>
    <property type="match status" value="1"/>
</dbReference>
<protein>
    <submittedName>
        <fullName evidence="3">Molybdenum cofactor sulfurylase</fullName>
    </submittedName>
</protein>
<dbReference type="EMBL" id="FOBI01000008">
    <property type="protein sequence ID" value="SEL27927.1"/>
    <property type="molecule type" value="Genomic_DNA"/>
</dbReference>
<dbReference type="Pfam" id="PF02625">
    <property type="entry name" value="XdhC_CoxI"/>
    <property type="match status" value="1"/>
</dbReference>
<keyword evidence="4" id="KW-1185">Reference proteome</keyword>
<dbReference type="SUPFAM" id="SSF51735">
    <property type="entry name" value="NAD(P)-binding Rossmann-fold domains"/>
    <property type="match status" value="1"/>
</dbReference>
<dbReference type="InterPro" id="IPR052698">
    <property type="entry name" value="MoCofactor_Util/Proc"/>
</dbReference>
<dbReference type="InterPro" id="IPR003777">
    <property type="entry name" value="XdhC_CoxI"/>
</dbReference>
<evidence type="ECO:0000259" key="2">
    <source>
        <dbReference type="Pfam" id="PF13478"/>
    </source>
</evidence>
<evidence type="ECO:0000259" key="1">
    <source>
        <dbReference type="Pfam" id="PF02625"/>
    </source>
</evidence>
<dbReference type="RefSeq" id="WP_085284991.1">
    <property type="nucleotide sequence ID" value="NZ_FOBI01000008.1"/>
</dbReference>
<dbReference type="InterPro" id="IPR014308">
    <property type="entry name" value="Xanthine_DH_XdhC"/>
</dbReference>
<dbReference type="Proteomes" id="UP000199297">
    <property type="component" value="Unassembled WGS sequence"/>
</dbReference>